<feature type="region of interest" description="Disordered" evidence="1">
    <location>
        <begin position="1071"/>
        <end position="1317"/>
    </location>
</feature>
<feature type="compositionally biased region" description="Basic and acidic residues" evidence="1">
    <location>
        <begin position="1132"/>
        <end position="1147"/>
    </location>
</feature>
<proteinExistence type="predicted"/>
<feature type="compositionally biased region" description="Polar residues" evidence="1">
    <location>
        <begin position="1411"/>
        <end position="1427"/>
    </location>
</feature>
<name>A0ABQ9X5B9_9EUKA</name>
<protein>
    <submittedName>
        <fullName evidence="2">Uncharacterized protein</fullName>
    </submittedName>
</protein>
<feature type="region of interest" description="Disordered" evidence="1">
    <location>
        <begin position="1345"/>
        <end position="1427"/>
    </location>
</feature>
<keyword evidence="3" id="KW-1185">Reference proteome</keyword>
<evidence type="ECO:0000313" key="3">
    <source>
        <dbReference type="Proteomes" id="UP001281761"/>
    </source>
</evidence>
<dbReference type="EMBL" id="JARBJD010000214">
    <property type="protein sequence ID" value="KAK2946966.1"/>
    <property type="molecule type" value="Genomic_DNA"/>
</dbReference>
<feature type="compositionally biased region" description="Pro residues" evidence="1">
    <location>
        <begin position="1118"/>
        <end position="1127"/>
    </location>
</feature>
<evidence type="ECO:0000313" key="2">
    <source>
        <dbReference type="EMBL" id="KAK2946966.1"/>
    </source>
</evidence>
<dbReference type="Proteomes" id="UP001281761">
    <property type="component" value="Unassembled WGS sequence"/>
</dbReference>
<comment type="caution">
    <text evidence="2">The sequence shown here is derived from an EMBL/GenBank/DDBJ whole genome shotgun (WGS) entry which is preliminary data.</text>
</comment>
<feature type="region of interest" description="Disordered" evidence="1">
    <location>
        <begin position="1034"/>
        <end position="1053"/>
    </location>
</feature>
<feature type="compositionally biased region" description="Low complexity" evidence="1">
    <location>
        <begin position="1040"/>
        <end position="1052"/>
    </location>
</feature>
<accession>A0ABQ9X5B9</accession>
<feature type="compositionally biased region" description="Polar residues" evidence="1">
    <location>
        <begin position="1345"/>
        <end position="1376"/>
    </location>
</feature>
<feature type="compositionally biased region" description="Acidic residues" evidence="1">
    <location>
        <begin position="1093"/>
        <end position="1104"/>
    </location>
</feature>
<feature type="compositionally biased region" description="Low complexity" evidence="1">
    <location>
        <begin position="1386"/>
        <end position="1398"/>
    </location>
</feature>
<feature type="compositionally biased region" description="Basic and acidic residues" evidence="1">
    <location>
        <begin position="1073"/>
        <end position="1092"/>
    </location>
</feature>
<dbReference type="PANTHER" id="PTHR24216">
    <property type="entry name" value="PAXILLIN-RELATED"/>
    <property type="match status" value="1"/>
</dbReference>
<sequence length="1675" mass="185994">MSSKHTFLKEILTQISSNSSSPEFLIDRYLLSWDLLSNRQSATEIATSLLLAACGISVQNIDLFLPGADPKKNKGLRQPPSAAKLQAVINTIFYVFLYYDVNVRDPVFQKAFEIWKSYGPFQNVPGGSYGSSVKLLNQTITAQPDRNMKLLTSFCFQFTQYATVHDNSSPITYHPHTDYCIPHMSSLLAVFVAECASFRSVEGASFPRLNPAAAKGTDDGIPHRAVSPHSGLSLKFTDSFQSAKNKIKSFLHNQSDKRGANLFSRQDNLFQDVPPFFDVAFRPSVYNSWFYSNEPQNTTLAERFSISPFPSPNALQSDSSTQQSLQQPPLIVLPKKTRHTSEKISFVTELFQHFADLLLMPDISERIIPTCLLIQNFLKFCPCNDPSTLLNPLQESLNQYVLQPVPVSSVLRTTLDMLKSETSLTGSVMIQNTLKRLQDFQTFSQIPLIIAPSVLANPKASSLLAHLHFPPVPFDVAMSSFIADILLNYVPIAHSASQGLSTFTSEYLTPVAAAAMCLPVSMLEPTAVQLIDLLIKTFDQPTTSEEETEPNDQLESNPVEKLKALCVSILSEGTKACVEKTVTPRKFHPPSRLRQSYVPFLIDSDEYMLFLDILTKLLMDRLDWIQEHPTHQQKEVKIGIMGGDLELHRLVNAINQIYEENASLLIETTVRVFFIPSVSDPLSEFHLNKNQPLHPELSKDNCGYEGIQQSTGLPFSPFVQNYKNTPPVTFNKSNRAIVSIPINPAVGQFPLQSRNSFITPGSKDQQAPLIQNIVLSPFYNLQSYRGSRFGTYLASTDGWYNLLVSLPFSTRSPIALPSLRVTPPDMNNIPADSLCSLNDFFRLKPSGESTNQLTDSGILQSKWSASTKSITSQHSEKSENAGETLVWDTSFLSTELSNEEQAELNLDGTEALFRSNTPFPLMTSVPRFFSTVRVDGAPITPLSFHSHTPVETVDRMLQLYFNVAEETRSLSLWVAEFWNTEDKEDETDLSSIGSIPTNKQLIAAEQDKLSERLGRSVSMSMAGLSKKNPHVGLSQLSHVQPSTPTSKKQTTPHINRVLLTGSAGNSPVLELAKMNDETRSVERLKGGGRSDSETDDSSSSDEDQVATPKFSPNSASPSPQPPTPSPTPQESLTHHSEASLHEERTDSADLDATPSLKASPTQQLDETDDGTTTKRLDLPPILPLAETTPLPDSPLDTAPSEPSPTPQPEEISDETPIVVVTPSPVPPTDEGDEAEHELVEQIVTESETNRNECLDSTNTPTMPSPSSPRQNDNSRESDDQPVDEDETFQVPPTLFASGVKSDLLASPNRATLSAQDSEDVTRMFGQMPYSFDAATSDPFAKTDQSMLSLASSAPTGQTPNNFRQTRLPTISFNQFQRPRKDTITESSNNSSPAPTSPAQFDSLGSGVEKPTLTQSEQTNSPAVSSVKQQQGVVTYHRCILYSQMLAGFHLFAPSINPQTKKPNRFVPPVLKLTFVEVKADGSLALRPRTEIVKAYSLSCTSVPSVTDLGTAGDPTSERLEVAVAENEDQLGMVSGKDGRKGPKEFSVAEIEICVARYEDMRSFRKKREEQKKVRLAEEQKILERLKSDEKKKQKEKDKSAEKEKERERELQRFKQEELRLLRKEEKDRQTVYPSSFVFTLDGQLYGPCQRLRLCLFQPPDYRVDNKLNIATFFPR</sequence>
<evidence type="ECO:0000256" key="1">
    <source>
        <dbReference type="SAM" id="MobiDB-lite"/>
    </source>
</evidence>
<gene>
    <name evidence="2" type="ORF">BLNAU_18124</name>
</gene>
<feature type="region of interest" description="Disordered" evidence="1">
    <location>
        <begin position="1588"/>
        <end position="1608"/>
    </location>
</feature>
<reference evidence="2 3" key="1">
    <citation type="journal article" date="2022" name="bioRxiv">
        <title>Genomics of Preaxostyla Flagellates Illuminates Evolutionary Transitions and the Path Towards Mitochondrial Loss.</title>
        <authorList>
            <person name="Novak L.V.F."/>
            <person name="Treitli S.C."/>
            <person name="Pyrih J."/>
            <person name="Halakuc P."/>
            <person name="Pipaliya S.V."/>
            <person name="Vacek V."/>
            <person name="Brzon O."/>
            <person name="Soukal P."/>
            <person name="Eme L."/>
            <person name="Dacks J.B."/>
            <person name="Karnkowska A."/>
            <person name="Elias M."/>
            <person name="Hampl V."/>
        </authorList>
    </citation>
    <scope>NUCLEOTIDE SEQUENCE [LARGE SCALE GENOMIC DNA]</scope>
    <source>
        <strain evidence="2">NAU3</strain>
        <tissue evidence="2">Gut</tissue>
    </source>
</reference>
<organism evidence="2 3">
    <name type="scientific">Blattamonas nauphoetae</name>
    <dbReference type="NCBI Taxonomy" id="2049346"/>
    <lineage>
        <taxon>Eukaryota</taxon>
        <taxon>Metamonada</taxon>
        <taxon>Preaxostyla</taxon>
        <taxon>Oxymonadida</taxon>
        <taxon>Blattamonas</taxon>
    </lineage>
</organism>